<feature type="signal peptide" evidence="2">
    <location>
        <begin position="1"/>
        <end position="21"/>
    </location>
</feature>
<evidence type="ECO:0000256" key="1">
    <source>
        <dbReference type="SAM" id="MobiDB-lite"/>
    </source>
</evidence>
<dbReference type="Proteomes" id="UP000801492">
    <property type="component" value="Unassembled WGS sequence"/>
</dbReference>
<accession>A0A8K0DGW3</accession>
<name>A0A8K0DGW3_IGNLU</name>
<reference evidence="3" key="1">
    <citation type="submission" date="2019-08" db="EMBL/GenBank/DDBJ databases">
        <title>The genome of the North American firefly Photinus pyralis.</title>
        <authorList>
            <consortium name="Photinus pyralis genome working group"/>
            <person name="Fallon T.R."/>
            <person name="Sander Lower S.E."/>
            <person name="Weng J.-K."/>
        </authorList>
    </citation>
    <scope>NUCLEOTIDE SEQUENCE</scope>
    <source>
        <strain evidence="3">TRF0915ILg1</strain>
        <tissue evidence="3">Whole body</tissue>
    </source>
</reference>
<feature type="chain" id="PRO_5035421702" evidence="2">
    <location>
        <begin position="22"/>
        <end position="184"/>
    </location>
</feature>
<evidence type="ECO:0000313" key="4">
    <source>
        <dbReference type="Proteomes" id="UP000801492"/>
    </source>
</evidence>
<gene>
    <name evidence="3" type="ORF">ILUMI_03258</name>
</gene>
<dbReference type="AlphaFoldDB" id="A0A8K0DGW3"/>
<keyword evidence="2" id="KW-0732">Signal</keyword>
<organism evidence="3 4">
    <name type="scientific">Ignelater luminosus</name>
    <name type="common">Cucubano</name>
    <name type="synonym">Pyrophorus luminosus</name>
    <dbReference type="NCBI Taxonomy" id="2038154"/>
    <lineage>
        <taxon>Eukaryota</taxon>
        <taxon>Metazoa</taxon>
        <taxon>Ecdysozoa</taxon>
        <taxon>Arthropoda</taxon>
        <taxon>Hexapoda</taxon>
        <taxon>Insecta</taxon>
        <taxon>Pterygota</taxon>
        <taxon>Neoptera</taxon>
        <taxon>Endopterygota</taxon>
        <taxon>Coleoptera</taxon>
        <taxon>Polyphaga</taxon>
        <taxon>Elateriformia</taxon>
        <taxon>Elateroidea</taxon>
        <taxon>Elateridae</taxon>
        <taxon>Agrypninae</taxon>
        <taxon>Pyrophorini</taxon>
        <taxon>Ignelater</taxon>
    </lineage>
</organism>
<protein>
    <submittedName>
        <fullName evidence="3">Uncharacterized protein</fullName>
    </submittedName>
</protein>
<dbReference type="OrthoDB" id="10627901at2759"/>
<feature type="compositionally biased region" description="Polar residues" evidence="1">
    <location>
        <begin position="69"/>
        <end position="78"/>
    </location>
</feature>
<evidence type="ECO:0000256" key="2">
    <source>
        <dbReference type="SAM" id="SignalP"/>
    </source>
</evidence>
<dbReference type="EMBL" id="VTPC01001139">
    <property type="protein sequence ID" value="KAF2902932.1"/>
    <property type="molecule type" value="Genomic_DNA"/>
</dbReference>
<feature type="region of interest" description="Disordered" evidence="1">
    <location>
        <begin position="69"/>
        <end position="88"/>
    </location>
</feature>
<comment type="caution">
    <text evidence="3">The sequence shown here is derived from an EMBL/GenBank/DDBJ whole genome shotgun (WGS) entry which is preliminary data.</text>
</comment>
<evidence type="ECO:0000313" key="3">
    <source>
        <dbReference type="EMBL" id="KAF2902932.1"/>
    </source>
</evidence>
<proteinExistence type="predicted"/>
<sequence>MNELASILLTFVGSMLAVVLACVCIMACCQILVENNKNETQSVRLHSNHTLQTSSPLLRHNQEIETDVISSRNSQVASMHQPKPPPIELNSMNGRDCFEINNLNIYRRGNPPYATTTSSSMPLPSTSQDLYLEYNLNDIHVHDLTALSSVPSTSRSFHHVINSNLEDLPPPSYAEAVLNKSGRQ</sequence>
<keyword evidence="4" id="KW-1185">Reference proteome</keyword>